<dbReference type="RefSeq" id="WP_242778384.1">
    <property type="nucleotide sequence ID" value="NZ_JALDAY010000023.1"/>
</dbReference>
<dbReference type="Proteomes" id="UP001165269">
    <property type="component" value="Unassembled WGS sequence"/>
</dbReference>
<feature type="signal peptide" evidence="1">
    <location>
        <begin position="1"/>
        <end position="24"/>
    </location>
</feature>
<protein>
    <submittedName>
        <fullName evidence="3">DUF4232 domain-containing protein</fullName>
    </submittedName>
</protein>
<organism evidence="3 4">
    <name type="scientific">Streptomyces cylindrosporus</name>
    <dbReference type="NCBI Taxonomy" id="2927583"/>
    <lineage>
        <taxon>Bacteria</taxon>
        <taxon>Bacillati</taxon>
        <taxon>Actinomycetota</taxon>
        <taxon>Actinomycetes</taxon>
        <taxon>Kitasatosporales</taxon>
        <taxon>Streptomycetaceae</taxon>
        <taxon>Streptomyces</taxon>
    </lineage>
</organism>
<dbReference type="PROSITE" id="PS51257">
    <property type="entry name" value="PROKAR_LIPOPROTEIN"/>
    <property type="match status" value="1"/>
</dbReference>
<evidence type="ECO:0000259" key="2">
    <source>
        <dbReference type="Pfam" id="PF14016"/>
    </source>
</evidence>
<evidence type="ECO:0000313" key="4">
    <source>
        <dbReference type="Proteomes" id="UP001165269"/>
    </source>
</evidence>
<dbReference type="EMBL" id="JALDAY010000023">
    <property type="protein sequence ID" value="MCI3278994.1"/>
    <property type="molecule type" value="Genomic_DNA"/>
</dbReference>
<evidence type="ECO:0000256" key="1">
    <source>
        <dbReference type="SAM" id="SignalP"/>
    </source>
</evidence>
<keyword evidence="1" id="KW-0732">Signal</keyword>
<dbReference type="InterPro" id="IPR025326">
    <property type="entry name" value="DUF4232"/>
</dbReference>
<comment type="caution">
    <text evidence="3">The sequence shown here is derived from an EMBL/GenBank/DDBJ whole genome shotgun (WGS) entry which is preliminary data.</text>
</comment>
<proteinExistence type="predicted"/>
<sequence>MRATHVTVAALAAALLLTACDDNGGDDGAAKKTGDACVLDSLGVDVAASAAPSAGDTGNVTVTLTNRDTKCTLKGFPAVDLYAGNVSTTVPTDKAATPEKLTLAKDATASFTITYTRGEAGGKASLPVKTVKFTLPGSTADHSFTWSYGEVATKGDGNAPNASVTPFTQAGD</sequence>
<dbReference type="Pfam" id="PF14016">
    <property type="entry name" value="DUF4232"/>
    <property type="match status" value="1"/>
</dbReference>
<reference evidence="3" key="1">
    <citation type="submission" date="2022-03" db="EMBL/GenBank/DDBJ databases">
        <title>Streptomyces 7R015 and 7R016 isolated from Barleria lupulina in Thailand.</title>
        <authorList>
            <person name="Kanchanasin P."/>
            <person name="Phongsopitanun W."/>
            <person name="Tanasupawat S."/>
        </authorList>
    </citation>
    <scope>NUCLEOTIDE SEQUENCE</scope>
    <source>
        <strain evidence="3">7R015</strain>
    </source>
</reference>
<name>A0ABS9YPD9_9ACTN</name>
<evidence type="ECO:0000313" key="3">
    <source>
        <dbReference type="EMBL" id="MCI3278994.1"/>
    </source>
</evidence>
<accession>A0ABS9YPD9</accession>
<gene>
    <name evidence="3" type="ORF">MQP27_48820</name>
</gene>
<keyword evidence="4" id="KW-1185">Reference proteome</keyword>
<feature type="domain" description="DUF4232" evidence="2">
    <location>
        <begin position="42"/>
        <end position="167"/>
    </location>
</feature>
<feature type="chain" id="PRO_5047135235" evidence="1">
    <location>
        <begin position="25"/>
        <end position="172"/>
    </location>
</feature>